<evidence type="ECO:0000313" key="2">
    <source>
        <dbReference type="EMBL" id="MFD0849088.1"/>
    </source>
</evidence>
<evidence type="ECO:0000256" key="1">
    <source>
        <dbReference type="SAM" id="SignalP"/>
    </source>
</evidence>
<keyword evidence="1" id="KW-0732">Signal</keyword>
<feature type="chain" id="PRO_5045811244" description="NIPSNAP family protein" evidence="1">
    <location>
        <begin position="36"/>
        <end position="264"/>
    </location>
</feature>
<feature type="signal peptide" evidence="1">
    <location>
        <begin position="1"/>
        <end position="35"/>
    </location>
</feature>
<dbReference type="Proteomes" id="UP001597124">
    <property type="component" value="Unassembled WGS sequence"/>
</dbReference>
<dbReference type="EMBL" id="JBHTIK010000007">
    <property type="protein sequence ID" value="MFD0849088.1"/>
    <property type="molecule type" value="Genomic_DNA"/>
</dbReference>
<name>A0ABW3C3N6_SPHXN</name>
<proteinExistence type="predicted"/>
<evidence type="ECO:0008006" key="4">
    <source>
        <dbReference type="Google" id="ProtNLM"/>
    </source>
</evidence>
<comment type="caution">
    <text evidence="2">The sequence shown here is derived from an EMBL/GenBank/DDBJ whole genome shotgun (WGS) entry which is preliminary data.</text>
</comment>
<gene>
    <name evidence="2" type="ORF">ACFQ00_12190</name>
</gene>
<protein>
    <recommendedName>
        <fullName evidence="4">NIPSNAP family protein</fullName>
    </recommendedName>
</protein>
<sequence length="264" mass="29804">MILILSRPLKAIRTLAAAFAMLMLCAVSLPTAAHAESGPKSLLITYKSTAAKRPAFRQYLEGAGTQRFEALKKAGKIADYQFLFNWYNDTLTWDAMAIIQFKDYADVAEWKTLERTSPGGLDAKGLALGEPEITVSADLLWEDGAAAPRASGRVFYVIPYEYRELAEYKKYVDGYVIPQVQGWMREGILSRYRIFLNRYPVGASWDALFVYEYKDIDSFGKREPTIAKVREPLRKQPEWAALNAIKQQIRAESENVIADDLAGR</sequence>
<evidence type="ECO:0000313" key="3">
    <source>
        <dbReference type="Proteomes" id="UP001597124"/>
    </source>
</evidence>
<organism evidence="2 3">
    <name type="scientific">Sphingosinicella xenopeptidilytica</name>
    <dbReference type="NCBI Taxonomy" id="364098"/>
    <lineage>
        <taxon>Bacteria</taxon>
        <taxon>Pseudomonadati</taxon>
        <taxon>Pseudomonadota</taxon>
        <taxon>Alphaproteobacteria</taxon>
        <taxon>Sphingomonadales</taxon>
        <taxon>Sphingosinicellaceae</taxon>
        <taxon>Sphingosinicella</taxon>
    </lineage>
</organism>
<reference evidence="3" key="1">
    <citation type="journal article" date="2019" name="Int. J. Syst. Evol. Microbiol.">
        <title>The Global Catalogue of Microorganisms (GCM) 10K type strain sequencing project: providing services to taxonomists for standard genome sequencing and annotation.</title>
        <authorList>
            <consortium name="The Broad Institute Genomics Platform"/>
            <consortium name="The Broad Institute Genome Sequencing Center for Infectious Disease"/>
            <person name="Wu L."/>
            <person name="Ma J."/>
        </authorList>
    </citation>
    <scope>NUCLEOTIDE SEQUENCE [LARGE SCALE GENOMIC DNA]</scope>
    <source>
        <strain evidence="3">CCUG 52537</strain>
    </source>
</reference>
<accession>A0ABW3C3N6</accession>
<keyword evidence="3" id="KW-1185">Reference proteome</keyword>
<dbReference type="RefSeq" id="WP_381491090.1">
    <property type="nucleotide sequence ID" value="NZ_JBHTIK010000007.1"/>
</dbReference>